<gene>
    <name evidence="1" type="ORF">CYCCA115_LOCUS2252</name>
</gene>
<organism evidence="1 2">
    <name type="scientific">Cylindrotheca closterium</name>
    <dbReference type="NCBI Taxonomy" id="2856"/>
    <lineage>
        <taxon>Eukaryota</taxon>
        <taxon>Sar</taxon>
        <taxon>Stramenopiles</taxon>
        <taxon>Ochrophyta</taxon>
        <taxon>Bacillariophyta</taxon>
        <taxon>Bacillariophyceae</taxon>
        <taxon>Bacillariophycidae</taxon>
        <taxon>Bacillariales</taxon>
        <taxon>Bacillariaceae</taxon>
        <taxon>Cylindrotheca</taxon>
    </lineage>
</organism>
<dbReference type="Proteomes" id="UP001295423">
    <property type="component" value="Unassembled WGS sequence"/>
</dbReference>
<accession>A0AAD2CFK4</accession>
<dbReference type="PANTHER" id="PTHR43642:SF1">
    <property type="entry name" value="HYBRID SIGNAL TRANSDUCTION HISTIDINE KINASE G"/>
    <property type="match status" value="1"/>
</dbReference>
<comment type="caution">
    <text evidence="1">The sequence shown here is derived from an EMBL/GenBank/DDBJ whole genome shotgun (WGS) entry which is preliminary data.</text>
</comment>
<evidence type="ECO:0000313" key="1">
    <source>
        <dbReference type="EMBL" id="CAJ1931131.1"/>
    </source>
</evidence>
<dbReference type="EMBL" id="CAKOGP040000125">
    <property type="protein sequence ID" value="CAJ1931131.1"/>
    <property type="molecule type" value="Genomic_DNA"/>
</dbReference>
<evidence type="ECO:0000313" key="2">
    <source>
        <dbReference type="Proteomes" id="UP001295423"/>
    </source>
</evidence>
<dbReference type="AlphaFoldDB" id="A0AAD2CFK4"/>
<keyword evidence="2" id="KW-1185">Reference proteome</keyword>
<name>A0AAD2CFK4_9STRA</name>
<sequence length="256" mass="28405">MDSILQNGEMDDAHKLVALDLLTAVNSSLYAVNPDLMVSSVLKIMRWSLKYGTSEHTCRSLGVFALVDFALGTVKTAQKPCKLAIELAKKQNLMETQHAPISAAYGFVLPWIEPMSGRAKELYLGYQIGCETGDLEFGMMNIALYGFFCFSIGKPLSNLEADFADYSKQMQDCNMELQRNFLCLTWQIVLNLLGRSDDSISMDGEAMSEDAMLATAKEANNPPLRAQLYCHKLQLCVYFGNFELGATMLSETGKID</sequence>
<dbReference type="PANTHER" id="PTHR43642">
    <property type="entry name" value="HYBRID SIGNAL TRANSDUCTION HISTIDINE KINASE G"/>
    <property type="match status" value="1"/>
</dbReference>
<protein>
    <submittedName>
        <fullName evidence="1">Uncharacterized protein</fullName>
    </submittedName>
</protein>
<dbReference type="InterPro" id="IPR053159">
    <property type="entry name" value="Hybrid_Histidine_Kinase"/>
</dbReference>
<proteinExistence type="predicted"/>
<reference evidence="1" key="1">
    <citation type="submission" date="2023-08" db="EMBL/GenBank/DDBJ databases">
        <authorList>
            <person name="Audoor S."/>
            <person name="Bilcke G."/>
        </authorList>
    </citation>
    <scope>NUCLEOTIDE SEQUENCE</scope>
</reference>